<reference evidence="1" key="1">
    <citation type="submission" date="2022-10" db="EMBL/GenBank/DDBJ databases">
        <title>Genome Sequence of Xylaria curta.</title>
        <authorList>
            <person name="Buettner E."/>
        </authorList>
    </citation>
    <scope>NUCLEOTIDE SEQUENCE</scope>
    <source>
        <strain evidence="1">Babe10</strain>
    </source>
</reference>
<proteinExistence type="predicted"/>
<dbReference type="EMBL" id="JAPDGR010001176">
    <property type="protein sequence ID" value="KAJ2985041.1"/>
    <property type="molecule type" value="Genomic_DNA"/>
</dbReference>
<dbReference type="Proteomes" id="UP001143856">
    <property type="component" value="Unassembled WGS sequence"/>
</dbReference>
<comment type="caution">
    <text evidence="1">The sequence shown here is derived from an EMBL/GenBank/DDBJ whole genome shotgun (WGS) entry which is preliminary data.</text>
</comment>
<protein>
    <submittedName>
        <fullName evidence="1">Uncharacterized protein</fullName>
    </submittedName>
</protein>
<evidence type="ECO:0000313" key="1">
    <source>
        <dbReference type="EMBL" id="KAJ2985041.1"/>
    </source>
</evidence>
<gene>
    <name evidence="1" type="ORF">NUW58_g5746</name>
</gene>
<sequence length="140" mass="14078">MQPSAINGRASGATRRSAPATASHNSDGGRNDSAHSDAVVGADPRARGSTSSSKRRSQQSTPPPSAAPSSELQPHDNSNANANVNANANTSTHTHTAVDNSNDQVHGNVNGKRNVAKGVESPKSTSDASSPGSSKASNGL</sequence>
<name>A0ACC1P053_9PEZI</name>
<organism evidence="1 2">
    <name type="scientific">Xylaria curta</name>
    <dbReference type="NCBI Taxonomy" id="42375"/>
    <lineage>
        <taxon>Eukaryota</taxon>
        <taxon>Fungi</taxon>
        <taxon>Dikarya</taxon>
        <taxon>Ascomycota</taxon>
        <taxon>Pezizomycotina</taxon>
        <taxon>Sordariomycetes</taxon>
        <taxon>Xylariomycetidae</taxon>
        <taxon>Xylariales</taxon>
        <taxon>Xylariaceae</taxon>
        <taxon>Xylaria</taxon>
    </lineage>
</organism>
<accession>A0ACC1P053</accession>
<keyword evidence="2" id="KW-1185">Reference proteome</keyword>
<evidence type="ECO:0000313" key="2">
    <source>
        <dbReference type="Proteomes" id="UP001143856"/>
    </source>
</evidence>